<comment type="caution">
    <text evidence="2">The sequence shown here is derived from an EMBL/GenBank/DDBJ whole genome shotgun (WGS) entry which is preliminary data.</text>
</comment>
<evidence type="ECO:0000256" key="1">
    <source>
        <dbReference type="SAM" id="Phobius"/>
    </source>
</evidence>
<reference evidence="2 3" key="1">
    <citation type="journal article" date="2019" name="Int. J. Syst. Evol. Microbiol.">
        <title>The Global Catalogue of Microorganisms (GCM) 10K type strain sequencing project: providing services to taxonomists for standard genome sequencing and annotation.</title>
        <authorList>
            <consortium name="The Broad Institute Genomics Platform"/>
            <consortium name="The Broad Institute Genome Sequencing Center for Infectious Disease"/>
            <person name="Wu L."/>
            <person name="Ma J."/>
        </authorList>
    </citation>
    <scope>NUCLEOTIDE SEQUENCE [LARGE SCALE GENOMIC DNA]</scope>
    <source>
        <strain evidence="2 3">CGMCC 1.12859</strain>
    </source>
</reference>
<keyword evidence="1" id="KW-0472">Membrane</keyword>
<dbReference type="RefSeq" id="WP_267646074.1">
    <property type="nucleotide sequence ID" value="NZ_JANHGR010000001.1"/>
</dbReference>
<feature type="transmembrane region" description="Helical" evidence="1">
    <location>
        <begin position="156"/>
        <end position="177"/>
    </location>
</feature>
<proteinExistence type="predicted"/>
<feature type="transmembrane region" description="Helical" evidence="1">
    <location>
        <begin position="12"/>
        <end position="36"/>
    </location>
</feature>
<gene>
    <name evidence="2" type="ORF">ACFSAU_04700</name>
</gene>
<dbReference type="Pfam" id="PF24412">
    <property type="entry name" value="DUF7546"/>
    <property type="match status" value="1"/>
</dbReference>
<keyword evidence="1" id="KW-1133">Transmembrane helix</keyword>
<protein>
    <submittedName>
        <fullName evidence="2">Uncharacterized protein</fullName>
    </submittedName>
</protein>
<organism evidence="2 3">
    <name type="scientific">Halolamina litorea</name>
    <dbReference type="NCBI Taxonomy" id="1515593"/>
    <lineage>
        <taxon>Archaea</taxon>
        <taxon>Methanobacteriati</taxon>
        <taxon>Methanobacteriota</taxon>
        <taxon>Stenosarchaea group</taxon>
        <taxon>Halobacteria</taxon>
        <taxon>Halobacteriales</taxon>
        <taxon>Haloferacaceae</taxon>
    </lineage>
</organism>
<feature type="transmembrane region" description="Helical" evidence="1">
    <location>
        <begin position="197"/>
        <end position="217"/>
    </location>
</feature>
<evidence type="ECO:0000313" key="2">
    <source>
        <dbReference type="EMBL" id="MFD1566784.1"/>
    </source>
</evidence>
<dbReference type="AlphaFoldDB" id="A0ABD6BQE9"/>
<keyword evidence="3" id="KW-1185">Reference proteome</keyword>
<feature type="transmembrane region" description="Helical" evidence="1">
    <location>
        <begin position="73"/>
        <end position="92"/>
    </location>
</feature>
<dbReference type="EMBL" id="JBHUCZ010000001">
    <property type="protein sequence ID" value="MFD1566784.1"/>
    <property type="molecule type" value="Genomic_DNA"/>
</dbReference>
<evidence type="ECO:0000313" key="3">
    <source>
        <dbReference type="Proteomes" id="UP001597139"/>
    </source>
</evidence>
<name>A0ABD6BQE9_9EURY</name>
<accession>A0ABD6BQE9</accession>
<feature type="transmembrane region" description="Helical" evidence="1">
    <location>
        <begin position="42"/>
        <end position="61"/>
    </location>
</feature>
<sequence>MTRTVRAPAWSLPAPVRTGITALGVQSALALLYLTLTDAGLAAPRTLAVPVVWVTVAVVAVRHAERPAVGRSGAIVSGAIGVAYAVGLAWLTGALGPAMGVPTGLDVVLLPPGWGPVVRYRGAELAVSLLPYRAVGVAALGYLVSLSARDVIGNGLSAGIGGVVALGSCASCALPLVTSAVGALGGAGIGLGAVPSVAGGTYLFGTLAYVLAAWVLAARPLDRYTTR</sequence>
<dbReference type="InterPro" id="IPR055968">
    <property type="entry name" value="DUF7546"/>
</dbReference>
<feature type="transmembrane region" description="Helical" evidence="1">
    <location>
        <begin position="125"/>
        <end position="144"/>
    </location>
</feature>
<keyword evidence="1" id="KW-0812">Transmembrane</keyword>
<dbReference type="Proteomes" id="UP001597139">
    <property type="component" value="Unassembled WGS sequence"/>
</dbReference>